<name>A0AAN5PHD7_LEGPN</name>
<dbReference type="AlphaFoldDB" id="A0AAN5PHD7"/>
<evidence type="ECO:0000313" key="1">
    <source>
        <dbReference type="EMBL" id="HAU1880332.1"/>
    </source>
</evidence>
<gene>
    <name evidence="1" type="ORF">JBJ86_08775</name>
</gene>
<reference evidence="1" key="1">
    <citation type="journal article" date="2018" name="Genome Biol.">
        <title>SKESA: strategic k-mer extension for scrupulous assemblies.</title>
        <authorList>
            <person name="Souvorov A."/>
            <person name="Agarwala R."/>
            <person name="Lipman D.J."/>
        </authorList>
    </citation>
    <scope>NUCLEOTIDE SEQUENCE</scope>
    <source>
        <strain evidence="1">AZ00058701</strain>
    </source>
</reference>
<reference evidence="1" key="2">
    <citation type="submission" date="2019-10" db="EMBL/GenBank/DDBJ databases">
        <authorList>
            <consortium name="NCBI Pathogen Detection Project"/>
        </authorList>
    </citation>
    <scope>NUCLEOTIDE SEQUENCE</scope>
    <source>
        <strain evidence="1">AZ00058701</strain>
    </source>
</reference>
<evidence type="ECO:0000313" key="2">
    <source>
        <dbReference type="Proteomes" id="UP000866496"/>
    </source>
</evidence>
<dbReference type="Proteomes" id="UP000866496">
    <property type="component" value="Unassembled WGS sequence"/>
</dbReference>
<sequence length="175" mass="21042">MAQELVLDDITAMMARYQKTCRYTYTNQSPIIMHPDLKDLLDYRNHKIITRYNMDYPTAAMQAEEALHELMKFIWLCHKHKTDKLLYPDDKNLDFSCVIHAEMADIDKMWHTFLLFTRDYHEFCDTRLNGIFFHHDPLIGENTPVSEEDYTLELTRYLTYIHDHLGSETLIKWFQ</sequence>
<accession>A0AAN5PHD7</accession>
<protein>
    <submittedName>
        <fullName evidence="1">Uncharacterized protein</fullName>
    </submittedName>
</protein>
<dbReference type="EMBL" id="DACWHX010000009">
    <property type="protein sequence ID" value="HAU1880332.1"/>
    <property type="molecule type" value="Genomic_DNA"/>
</dbReference>
<proteinExistence type="predicted"/>
<organism evidence="1 2">
    <name type="scientific">Legionella pneumophila</name>
    <dbReference type="NCBI Taxonomy" id="446"/>
    <lineage>
        <taxon>Bacteria</taxon>
        <taxon>Pseudomonadati</taxon>
        <taxon>Pseudomonadota</taxon>
        <taxon>Gammaproteobacteria</taxon>
        <taxon>Legionellales</taxon>
        <taxon>Legionellaceae</taxon>
        <taxon>Legionella</taxon>
    </lineage>
</organism>
<comment type="caution">
    <text evidence="1">The sequence shown here is derived from an EMBL/GenBank/DDBJ whole genome shotgun (WGS) entry which is preliminary data.</text>
</comment>